<gene>
    <name evidence="1" type="ORF">J2X26_002232</name>
</gene>
<dbReference type="EMBL" id="JAUSVB010000003">
    <property type="protein sequence ID" value="MDQ0373911.1"/>
    <property type="molecule type" value="Genomic_DNA"/>
</dbReference>
<evidence type="ECO:0000313" key="1">
    <source>
        <dbReference type="EMBL" id="MDQ0373911.1"/>
    </source>
</evidence>
<comment type="caution">
    <text evidence="1">The sequence shown here is derived from an EMBL/GenBank/DDBJ whole genome shotgun (WGS) entry which is preliminary data.</text>
</comment>
<keyword evidence="2" id="KW-1185">Reference proteome</keyword>
<evidence type="ECO:0000313" key="2">
    <source>
        <dbReference type="Proteomes" id="UP001239626"/>
    </source>
</evidence>
<proteinExistence type="predicted"/>
<dbReference type="Proteomes" id="UP001239626">
    <property type="component" value="Unassembled WGS sequence"/>
</dbReference>
<protein>
    <submittedName>
        <fullName evidence="1">Uncharacterized protein</fullName>
    </submittedName>
</protein>
<name>A0ABU0EFT4_9CELL</name>
<sequence>MPIKARSIEILRDLDQGIVIYDGGPSRNKQLEQNMLADLEVQLGGTARVRAYARTRCAPLAFLEADWIASSMGVHHVHYNVGAGGYWPWLTITMVETRRKAARLHFHSRQVLDLGMNRYAALALA</sequence>
<accession>A0ABU0EFT4</accession>
<organism evidence="1 2">
    <name type="scientific">Cellulomonas humilata</name>
    <dbReference type="NCBI Taxonomy" id="144055"/>
    <lineage>
        <taxon>Bacteria</taxon>
        <taxon>Bacillati</taxon>
        <taxon>Actinomycetota</taxon>
        <taxon>Actinomycetes</taxon>
        <taxon>Micrococcales</taxon>
        <taxon>Cellulomonadaceae</taxon>
        <taxon>Cellulomonas</taxon>
    </lineage>
</organism>
<dbReference type="RefSeq" id="WP_307492271.1">
    <property type="nucleotide sequence ID" value="NZ_JAUSVB010000003.1"/>
</dbReference>
<reference evidence="1 2" key="1">
    <citation type="submission" date="2023-07" db="EMBL/GenBank/DDBJ databases">
        <title>Sorghum-associated microbial communities from plants grown in Nebraska, USA.</title>
        <authorList>
            <person name="Schachtman D."/>
        </authorList>
    </citation>
    <scope>NUCLEOTIDE SEQUENCE [LARGE SCALE GENOMIC DNA]</scope>
    <source>
        <strain evidence="1 2">BE332</strain>
    </source>
</reference>